<dbReference type="PANTHER" id="PTHR36456:SF1">
    <property type="entry name" value="UPF0232 PROTEIN SCO3875"/>
    <property type="match status" value="1"/>
</dbReference>
<dbReference type="InterPro" id="IPR007922">
    <property type="entry name" value="DciA-like"/>
</dbReference>
<comment type="caution">
    <text evidence="1">The sequence shown here is derived from an EMBL/GenBank/DDBJ whole genome shotgun (WGS) entry which is preliminary data.</text>
</comment>
<organism evidence="1 2">
    <name type="scientific">Prevotella melaninogenica DNF00666</name>
    <dbReference type="NCBI Taxonomy" id="1401073"/>
    <lineage>
        <taxon>Bacteria</taxon>
        <taxon>Pseudomonadati</taxon>
        <taxon>Bacteroidota</taxon>
        <taxon>Bacteroidia</taxon>
        <taxon>Bacteroidales</taxon>
        <taxon>Prevotellaceae</taxon>
        <taxon>Prevotella</taxon>
    </lineage>
</organism>
<dbReference type="Pfam" id="PF05258">
    <property type="entry name" value="DciA"/>
    <property type="match status" value="1"/>
</dbReference>
<dbReference type="PANTHER" id="PTHR36456">
    <property type="entry name" value="UPF0232 PROTEIN SCO3875"/>
    <property type="match status" value="1"/>
</dbReference>
<evidence type="ECO:0000313" key="2">
    <source>
        <dbReference type="Proteomes" id="UP000029578"/>
    </source>
</evidence>
<dbReference type="Proteomes" id="UP000029578">
    <property type="component" value="Unassembled WGS sequence"/>
</dbReference>
<dbReference type="AlphaFoldDB" id="A0A096ANV6"/>
<dbReference type="GeneID" id="9497703"/>
<dbReference type="EMBL" id="JRNS01000356">
    <property type="protein sequence ID" value="KGF48475.1"/>
    <property type="molecule type" value="Genomic_DNA"/>
</dbReference>
<accession>A0A096ANV6</accession>
<sequence>MFRRKVQPLDDLLNQFLRQEGLESPLLQKRIIAAWDTVAGETVARYTQEKFIKNQTLFVKIINPALRANLCMMQSDLVKKLNAAVGSMVISEVKIY</sequence>
<proteinExistence type="predicted"/>
<evidence type="ECO:0000313" key="1">
    <source>
        <dbReference type="EMBL" id="KGF48475.1"/>
    </source>
</evidence>
<evidence type="ECO:0008006" key="3">
    <source>
        <dbReference type="Google" id="ProtNLM"/>
    </source>
</evidence>
<dbReference type="RefSeq" id="WP_013265258.1">
    <property type="nucleotide sequence ID" value="NZ_JRNS01000356.1"/>
</dbReference>
<gene>
    <name evidence="1" type="ORF">HMPREF0661_06845</name>
</gene>
<name>A0A096ANV6_9BACT</name>
<dbReference type="PATRIC" id="fig|553174.6.peg.1913"/>
<protein>
    <recommendedName>
        <fullName evidence="3">RNA-binding protein</fullName>
    </recommendedName>
</protein>
<reference evidence="1 2" key="1">
    <citation type="submission" date="2014-07" db="EMBL/GenBank/DDBJ databases">
        <authorList>
            <person name="McCorrison J."/>
            <person name="Sanka R."/>
            <person name="Torralba M."/>
            <person name="Gillis M."/>
            <person name="Haft D.H."/>
            <person name="Methe B."/>
            <person name="Sutton G."/>
            <person name="Nelson K.E."/>
        </authorList>
    </citation>
    <scope>NUCLEOTIDE SEQUENCE [LARGE SCALE GENOMIC DNA]</scope>
    <source>
        <strain evidence="1 2">DNF00666</strain>
    </source>
</reference>